<keyword evidence="3" id="KW-1185">Reference proteome</keyword>
<reference evidence="2 3" key="1">
    <citation type="submission" date="2019-12" db="EMBL/GenBank/DDBJ databases">
        <authorList>
            <person name="Huq M.A."/>
        </authorList>
    </citation>
    <scope>NUCLEOTIDE SEQUENCE [LARGE SCALE GENOMIC DNA]</scope>
    <source>
        <strain evidence="2 3">MAH-25</strain>
    </source>
</reference>
<dbReference type="RefSeq" id="WP_157400351.1">
    <property type="nucleotide sequence ID" value="NZ_WSEL01000009.1"/>
</dbReference>
<evidence type="ECO:0000313" key="2">
    <source>
        <dbReference type="EMBL" id="MVQ32388.1"/>
    </source>
</evidence>
<gene>
    <name evidence="2" type="ORF">GON04_23235</name>
</gene>
<comment type="caution">
    <text evidence="2">The sequence shown here is derived from an EMBL/GenBank/DDBJ whole genome shotgun (WGS) entry which is preliminary data.</text>
</comment>
<name>A0A6N8J027_9BURK</name>
<organism evidence="2 3">
    <name type="scientific">Ramlibacter pinisoli</name>
    <dbReference type="NCBI Taxonomy" id="2682844"/>
    <lineage>
        <taxon>Bacteria</taxon>
        <taxon>Pseudomonadati</taxon>
        <taxon>Pseudomonadota</taxon>
        <taxon>Betaproteobacteria</taxon>
        <taxon>Burkholderiales</taxon>
        <taxon>Comamonadaceae</taxon>
        <taxon>Ramlibacter</taxon>
    </lineage>
</organism>
<accession>A0A6N8J027</accession>
<proteinExistence type="predicted"/>
<protein>
    <submittedName>
        <fullName evidence="2">Uncharacterized protein</fullName>
    </submittedName>
</protein>
<dbReference type="AlphaFoldDB" id="A0A6N8J027"/>
<evidence type="ECO:0000313" key="3">
    <source>
        <dbReference type="Proteomes" id="UP000469385"/>
    </source>
</evidence>
<sequence length="341" mass="37242">MAFELPILRLGMAGFSLDQQERLRQVVGHENRTRLVWETARINEADVFLVNGARTQVLADGTLRIASGVPAGRSVQFAMAELDRPVAFGQPLAPRNFQPDLQFDPASLDSVTAVLARFEALLAPLIAQFCLASQILEQESALGSGNYHVSGEAGRLLAVVNLRGQVAVLSSAPPEEFDGAMWTPQPSSAPIPDHFTRTSLSHLMWQYALRTTRDVLPQRYHTDLLYFRRPPRLPQRALSDAHLLLLRELAYAPATFTELQQRTGLVGADLVRTLSALYLVGAITSNPKRAAQPAIRRHDGADTDGHVLHSVAPSGMDPESGPGMLRPVRPDLTAPAPLSFD</sequence>
<dbReference type="Proteomes" id="UP000469385">
    <property type="component" value="Unassembled WGS sequence"/>
</dbReference>
<feature type="region of interest" description="Disordered" evidence="1">
    <location>
        <begin position="309"/>
        <end position="341"/>
    </location>
</feature>
<dbReference type="EMBL" id="WSEL01000009">
    <property type="protein sequence ID" value="MVQ32388.1"/>
    <property type="molecule type" value="Genomic_DNA"/>
</dbReference>
<evidence type="ECO:0000256" key="1">
    <source>
        <dbReference type="SAM" id="MobiDB-lite"/>
    </source>
</evidence>